<comment type="caution">
    <text evidence="6">The sequence shown here is derived from an EMBL/GenBank/DDBJ whole genome shotgun (WGS) entry which is preliminary data.</text>
</comment>
<evidence type="ECO:0000313" key="6">
    <source>
        <dbReference type="EMBL" id="KAL0632237.1"/>
    </source>
</evidence>
<dbReference type="InterPro" id="IPR016024">
    <property type="entry name" value="ARM-type_fold"/>
</dbReference>
<evidence type="ECO:0000256" key="1">
    <source>
        <dbReference type="ARBA" id="ARBA00004123"/>
    </source>
</evidence>
<name>A0ABR3G8F9_9PEZI</name>
<dbReference type="PANTHER" id="PTHR23318:SF0">
    <property type="entry name" value="SERINE_THREONINE-PROTEIN PHOSPHATASE 4 REGULATORY SUBUNIT 3"/>
    <property type="match status" value="1"/>
</dbReference>
<evidence type="ECO:0000259" key="5">
    <source>
        <dbReference type="Pfam" id="PF22972"/>
    </source>
</evidence>
<dbReference type="Gene3D" id="2.30.29.30">
    <property type="entry name" value="Pleckstrin-homology domain (PH domain)/Phosphotyrosine-binding domain (PTB)"/>
    <property type="match status" value="1"/>
</dbReference>
<feature type="domain" description="Serine/threonine-protein phosphatase 4 regulatory subunit 3-like central" evidence="4">
    <location>
        <begin position="143"/>
        <end position="676"/>
    </location>
</feature>
<protein>
    <submittedName>
        <fullName evidence="6">Platinum sensitivity protein</fullName>
    </submittedName>
</protein>
<reference evidence="6 7" key="1">
    <citation type="submission" date="2024-02" db="EMBL/GenBank/DDBJ databases">
        <title>Discinaceae phylogenomics.</title>
        <authorList>
            <person name="Dirks A.C."/>
            <person name="James T.Y."/>
        </authorList>
    </citation>
    <scope>NUCLEOTIDE SEQUENCE [LARGE SCALE GENOMIC DNA]</scope>
    <source>
        <strain evidence="6 7">ACD0624</strain>
    </source>
</reference>
<organism evidence="6 7">
    <name type="scientific">Discina gigas</name>
    <dbReference type="NCBI Taxonomy" id="1032678"/>
    <lineage>
        <taxon>Eukaryota</taxon>
        <taxon>Fungi</taxon>
        <taxon>Dikarya</taxon>
        <taxon>Ascomycota</taxon>
        <taxon>Pezizomycotina</taxon>
        <taxon>Pezizomycetes</taxon>
        <taxon>Pezizales</taxon>
        <taxon>Discinaceae</taxon>
        <taxon>Discina</taxon>
    </lineage>
</organism>
<evidence type="ECO:0000256" key="2">
    <source>
        <dbReference type="ARBA" id="ARBA00023242"/>
    </source>
</evidence>
<dbReference type="InterPro" id="IPR006887">
    <property type="entry name" value="P4R3-like_central_dom"/>
</dbReference>
<proteinExistence type="predicted"/>
<dbReference type="Pfam" id="PF22972">
    <property type="entry name" value="EVH1_PP4R3"/>
    <property type="match status" value="1"/>
</dbReference>
<accession>A0ABR3G8F9</accession>
<feature type="domain" description="PP4R3 EVH1-like" evidence="5">
    <location>
        <begin position="13"/>
        <end position="111"/>
    </location>
</feature>
<dbReference type="InterPro" id="IPR051137">
    <property type="entry name" value="PP4R3-like"/>
</dbReference>
<feature type="compositionally biased region" description="Acidic residues" evidence="3">
    <location>
        <begin position="751"/>
        <end position="761"/>
    </location>
</feature>
<evidence type="ECO:0000313" key="7">
    <source>
        <dbReference type="Proteomes" id="UP001447188"/>
    </source>
</evidence>
<feature type="compositionally biased region" description="Low complexity" evidence="3">
    <location>
        <begin position="876"/>
        <end position="885"/>
    </location>
</feature>
<keyword evidence="2" id="KW-0539">Nucleus</keyword>
<dbReference type="EMBL" id="JBBBZM010000179">
    <property type="protein sequence ID" value="KAL0632237.1"/>
    <property type="molecule type" value="Genomic_DNA"/>
</dbReference>
<evidence type="ECO:0000256" key="3">
    <source>
        <dbReference type="SAM" id="MobiDB-lite"/>
    </source>
</evidence>
<comment type="subcellular location">
    <subcellularLocation>
        <location evidence="1">Nucleus</location>
    </subcellularLocation>
</comment>
<evidence type="ECO:0000259" key="4">
    <source>
        <dbReference type="Pfam" id="PF04802"/>
    </source>
</evidence>
<dbReference type="InterPro" id="IPR011993">
    <property type="entry name" value="PH-like_dom_sf"/>
</dbReference>
<keyword evidence="7" id="KW-1185">Reference proteome</keyword>
<feature type="region of interest" description="Disordered" evidence="3">
    <location>
        <begin position="718"/>
        <end position="893"/>
    </location>
</feature>
<dbReference type="InterPro" id="IPR055236">
    <property type="entry name" value="EVH1_PP4R3"/>
</dbReference>
<gene>
    <name evidence="6" type="primary">PSY2</name>
    <name evidence="6" type="ORF">Q9L58_008871</name>
</gene>
<dbReference type="Pfam" id="PF04802">
    <property type="entry name" value="PP4R3"/>
    <property type="match status" value="1"/>
</dbReference>
<dbReference type="Proteomes" id="UP001447188">
    <property type="component" value="Unassembled WGS sequence"/>
</dbReference>
<feature type="compositionally biased region" description="Low complexity" evidence="3">
    <location>
        <begin position="771"/>
        <end position="800"/>
    </location>
</feature>
<feature type="compositionally biased region" description="Acidic residues" evidence="3">
    <location>
        <begin position="718"/>
        <end position="727"/>
    </location>
</feature>
<sequence length="893" mass="100656">MALSVSNPPTTPRRVKVYELRNNDWFDRGTGYCTGQLVNDEPHIQVKSEEEQDRMLLETKIIKDDGYQKQQETLIVWTEPHGTDMALSFQEPEGCAAIWEFVSHVQSHLMSMSGADEILSDDANESLINSVMLPSPELGNLSEIESMIRSASSTVPGRDSLGKFVLAEDYIGKLIPLLEIAEDLESLDNLHRLCNIMKMMILLNDTLIIEYIVTDEVVLGVVGILEYDPDFPSHKANHRQFLSDKSKFKEVVPIRDPEIKKKIHWTYRLQYLKDVVLARILDDPTFSVLNSLIFFNQVDILQHLQTNQAFLKELFSIFHSEDSEPIKKKNGVLFIQQCCSIAKNLQGPARTQLYTHFIQNGLFIVIDFALLHRDASVRIAGTDVLVAMIDHDPAMMRAFIFRQINDKQKPLTDTLIELLLGEQDLGVKAQIADAIRVLLDPSTGPQIEGLGKASDITLRLHARTHVTGHETENFFKNFYDESAKKLFMPLSELSKRKTRKAFFQWEGLGGRDAGMGGIGYTQRERTDLLTDLLEGVDIETLCFFVRQHAFRGKYFLLAENLPSRVAQLLESPEKHLKLTALKFFRVCVGLQDEFYIRHMIKNKLFEPILNIVIETMPRDNLLNSACLEFFEFIKRNFGLQENIKQIILHMVENYRDRMKGITYVDTFHILINRSDQMHDTTMPTQYTAEEDRASRNQINGARRWQGVKDMDAEQEEYFNTSDEEDTTGGEPIVKPANGGAPLPLLKPLVDYPDDDAMDVAGDETTKKGSEETTGSLKEVSATTITPSDTPSPVTSPLLTLKSAEEPLSSAPTPERLAEKRRREEEDDDELGKLSRNKRKSPTGGVFSQGVLNRKRSFGGSGSPPSKKIAINLAVKTTTAAPATTGEGEGGKDT</sequence>
<dbReference type="PANTHER" id="PTHR23318">
    <property type="entry name" value="ATP SYNTHASE GAMMA-RELATED"/>
    <property type="match status" value="1"/>
</dbReference>
<dbReference type="SUPFAM" id="SSF48371">
    <property type="entry name" value="ARM repeat"/>
    <property type="match status" value="1"/>
</dbReference>